<feature type="compositionally biased region" description="Basic and acidic residues" evidence="3">
    <location>
        <begin position="297"/>
        <end position="317"/>
    </location>
</feature>
<evidence type="ECO:0000256" key="1">
    <source>
        <dbReference type="ARBA" id="ARBA00022723"/>
    </source>
</evidence>
<evidence type="ECO:0000256" key="2">
    <source>
        <dbReference type="ARBA" id="ARBA00023242"/>
    </source>
</evidence>
<evidence type="ECO:0000313" key="6">
    <source>
        <dbReference type="Proteomes" id="UP001209540"/>
    </source>
</evidence>
<dbReference type="EMBL" id="JAIXMP010000016">
    <property type="protein sequence ID" value="KAI9260592.1"/>
    <property type="molecule type" value="Genomic_DNA"/>
</dbReference>
<reference evidence="5" key="1">
    <citation type="journal article" date="2022" name="IScience">
        <title>Evolution of zygomycete secretomes and the origins of terrestrial fungal ecologies.</title>
        <authorList>
            <person name="Chang Y."/>
            <person name="Wang Y."/>
            <person name="Mondo S."/>
            <person name="Ahrendt S."/>
            <person name="Andreopoulos W."/>
            <person name="Barry K."/>
            <person name="Beard J."/>
            <person name="Benny G.L."/>
            <person name="Blankenship S."/>
            <person name="Bonito G."/>
            <person name="Cuomo C."/>
            <person name="Desiro A."/>
            <person name="Gervers K.A."/>
            <person name="Hundley H."/>
            <person name="Kuo A."/>
            <person name="LaButti K."/>
            <person name="Lang B.F."/>
            <person name="Lipzen A."/>
            <person name="O'Donnell K."/>
            <person name="Pangilinan J."/>
            <person name="Reynolds N."/>
            <person name="Sandor L."/>
            <person name="Smith M.E."/>
            <person name="Tsang A."/>
            <person name="Grigoriev I.V."/>
            <person name="Stajich J.E."/>
            <person name="Spatafora J.W."/>
        </authorList>
    </citation>
    <scope>NUCLEOTIDE SEQUENCE</scope>
    <source>
        <strain evidence="5">RSA 2281</strain>
    </source>
</reference>
<dbReference type="InterPro" id="IPR001138">
    <property type="entry name" value="Zn2Cys6_DnaBD"/>
</dbReference>
<evidence type="ECO:0000256" key="3">
    <source>
        <dbReference type="SAM" id="MobiDB-lite"/>
    </source>
</evidence>
<dbReference type="Proteomes" id="UP001209540">
    <property type="component" value="Unassembled WGS sequence"/>
</dbReference>
<sequence>MQQPQVSFYSSATTTNTGEDNSQVIDAAMTSAVTSLIRSSNNIHSSLQQLATSTAPTPTPVPAAQTTTTNIGQTQQKRKQVKNACTNCQKACKKCDDARPCPRCIKYGIESSCVNSVRKERKKGIKRGPYKRRQKDDEGSNDNNNNNVSRPRKSVKKDSNNNEKRQGEQQERGTTGAAAAAAAAVAAATTTSPYEAMRPPNVPYGYPSNLNQYQPYDATAYGSYAAVYHQHKDHMMTNPYVSAVYHQMGYPVVLPGNNSDATTNHHHRNNNEEEKQDEDDEKKQEENGNDENNENNKNNHDDDDSKVSSKKKQEDCKQSNTSPVPSTSTSPATTSSPESNEDDDATKLQNLQRLTELCTAALSHNNEQQQSRTE</sequence>
<dbReference type="AlphaFoldDB" id="A0AAD5JYP5"/>
<dbReference type="SUPFAM" id="SSF57701">
    <property type="entry name" value="Zn2/Cys6 DNA-binding domain"/>
    <property type="match status" value="1"/>
</dbReference>
<keyword evidence="1" id="KW-0479">Metal-binding</keyword>
<protein>
    <recommendedName>
        <fullName evidence="4">Zn(2)-C6 fungal-type domain-containing protein</fullName>
    </recommendedName>
</protein>
<dbReference type="Gene3D" id="4.10.240.10">
    <property type="entry name" value="Zn(2)-C6 fungal-type DNA-binding domain"/>
    <property type="match status" value="1"/>
</dbReference>
<dbReference type="PROSITE" id="PS50048">
    <property type="entry name" value="ZN2_CY6_FUNGAL_2"/>
    <property type="match status" value="1"/>
</dbReference>
<feature type="region of interest" description="Disordered" evidence="3">
    <location>
        <begin position="1"/>
        <end position="21"/>
    </location>
</feature>
<organism evidence="5 6">
    <name type="scientific">Phascolomyces articulosus</name>
    <dbReference type="NCBI Taxonomy" id="60185"/>
    <lineage>
        <taxon>Eukaryota</taxon>
        <taxon>Fungi</taxon>
        <taxon>Fungi incertae sedis</taxon>
        <taxon>Mucoromycota</taxon>
        <taxon>Mucoromycotina</taxon>
        <taxon>Mucoromycetes</taxon>
        <taxon>Mucorales</taxon>
        <taxon>Lichtheimiaceae</taxon>
        <taxon>Phascolomyces</taxon>
    </lineage>
</organism>
<feature type="region of interest" description="Disordered" evidence="3">
    <location>
        <begin position="117"/>
        <end position="179"/>
    </location>
</feature>
<keyword evidence="2" id="KW-0539">Nucleus</keyword>
<feature type="compositionally biased region" description="Basic and acidic residues" evidence="3">
    <location>
        <begin position="156"/>
        <end position="171"/>
    </location>
</feature>
<dbReference type="PANTHER" id="PTHR47659:SF7">
    <property type="entry name" value="FUNGAL TRANSCRIPTIONAL REGULATORY PROTEIN, N-TERMINAL DOMAIN-CONTAINING PROTEIN"/>
    <property type="match status" value="1"/>
</dbReference>
<name>A0AAD5JYP5_9FUNG</name>
<feature type="domain" description="Zn(2)-C6 fungal-type" evidence="4">
    <location>
        <begin position="84"/>
        <end position="115"/>
    </location>
</feature>
<reference evidence="5" key="2">
    <citation type="submission" date="2023-02" db="EMBL/GenBank/DDBJ databases">
        <authorList>
            <consortium name="DOE Joint Genome Institute"/>
            <person name="Mondo S.J."/>
            <person name="Chang Y."/>
            <person name="Wang Y."/>
            <person name="Ahrendt S."/>
            <person name="Andreopoulos W."/>
            <person name="Barry K."/>
            <person name="Beard J."/>
            <person name="Benny G.L."/>
            <person name="Blankenship S."/>
            <person name="Bonito G."/>
            <person name="Cuomo C."/>
            <person name="Desiro A."/>
            <person name="Gervers K.A."/>
            <person name="Hundley H."/>
            <person name="Kuo A."/>
            <person name="LaButti K."/>
            <person name="Lang B.F."/>
            <person name="Lipzen A."/>
            <person name="O'Donnell K."/>
            <person name="Pangilinan J."/>
            <person name="Reynolds N."/>
            <person name="Sandor L."/>
            <person name="Smith M.W."/>
            <person name="Tsang A."/>
            <person name="Grigoriev I.V."/>
            <person name="Stajich J.E."/>
            <person name="Spatafora J.W."/>
        </authorList>
    </citation>
    <scope>NUCLEOTIDE SEQUENCE</scope>
    <source>
        <strain evidence="5">RSA 2281</strain>
    </source>
</reference>
<dbReference type="CDD" id="cd00067">
    <property type="entry name" value="GAL4"/>
    <property type="match status" value="1"/>
</dbReference>
<dbReference type="GO" id="GO:0008270">
    <property type="term" value="F:zinc ion binding"/>
    <property type="evidence" value="ECO:0007669"/>
    <property type="project" value="InterPro"/>
</dbReference>
<dbReference type="InterPro" id="IPR036864">
    <property type="entry name" value="Zn2-C6_fun-type_DNA-bd_sf"/>
</dbReference>
<dbReference type="SMART" id="SM00066">
    <property type="entry name" value="GAL4"/>
    <property type="match status" value="1"/>
</dbReference>
<evidence type="ECO:0000313" key="5">
    <source>
        <dbReference type="EMBL" id="KAI9260592.1"/>
    </source>
</evidence>
<gene>
    <name evidence="5" type="ORF">BDA99DRAFT_582213</name>
</gene>
<feature type="region of interest" description="Disordered" evidence="3">
    <location>
        <begin position="51"/>
        <end position="75"/>
    </location>
</feature>
<evidence type="ECO:0000259" key="4">
    <source>
        <dbReference type="PROSITE" id="PS50048"/>
    </source>
</evidence>
<feature type="compositionally biased region" description="Low complexity" evidence="3">
    <location>
        <begin position="319"/>
        <end position="338"/>
    </location>
</feature>
<feature type="region of interest" description="Disordered" evidence="3">
    <location>
        <begin position="255"/>
        <end position="352"/>
    </location>
</feature>
<dbReference type="PANTHER" id="PTHR47659">
    <property type="entry name" value="ZN(II)2CYS6 TRANSCRIPTION FACTOR (EUROFUNG)-RELATED"/>
    <property type="match status" value="1"/>
</dbReference>
<keyword evidence="6" id="KW-1185">Reference proteome</keyword>
<feature type="compositionally biased region" description="Basic residues" evidence="3">
    <location>
        <begin position="119"/>
        <end position="133"/>
    </location>
</feature>
<accession>A0AAD5JYP5</accession>
<proteinExistence type="predicted"/>
<dbReference type="GO" id="GO:0000981">
    <property type="term" value="F:DNA-binding transcription factor activity, RNA polymerase II-specific"/>
    <property type="evidence" value="ECO:0007669"/>
    <property type="project" value="InterPro"/>
</dbReference>
<comment type="caution">
    <text evidence="5">The sequence shown here is derived from an EMBL/GenBank/DDBJ whole genome shotgun (WGS) entry which is preliminary data.</text>
</comment>
<dbReference type="InterPro" id="IPR050335">
    <property type="entry name" value="ERT1_acuK_gluconeogen_tf"/>
</dbReference>